<dbReference type="RefSeq" id="XP_056478947.1">
    <property type="nucleotide sequence ID" value="XM_056613906.1"/>
</dbReference>
<feature type="region of interest" description="Disordered" evidence="1">
    <location>
        <begin position="33"/>
        <end position="59"/>
    </location>
</feature>
<proteinExistence type="predicted"/>
<name>A0A9W9G2J8_9EURO</name>
<dbReference type="Proteomes" id="UP001149074">
    <property type="component" value="Unassembled WGS sequence"/>
</dbReference>
<protein>
    <submittedName>
        <fullName evidence="2">Uncharacterized protein</fullName>
    </submittedName>
</protein>
<reference evidence="2" key="2">
    <citation type="journal article" date="2023" name="IMA Fungus">
        <title>Comparative genomic study of the Penicillium genus elucidates a diverse pangenome and 15 lateral gene transfer events.</title>
        <authorList>
            <person name="Petersen C."/>
            <person name="Sorensen T."/>
            <person name="Nielsen M.R."/>
            <person name="Sondergaard T.E."/>
            <person name="Sorensen J.L."/>
            <person name="Fitzpatrick D.A."/>
            <person name="Frisvad J.C."/>
            <person name="Nielsen K.L."/>
        </authorList>
    </citation>
    <scope>NUCLEOTIDE SEQUENCE</scope>
    <source>
        <strain evidence="2">IBT 30761</strain>
    </source>
</reference>
<dbReference type="OrthoDB" id="4369665at2759"/>
<comment type="caution">
    <text evidence="2">The sequence shown here is derived from an EMBL/GenBank/DDBJ whole genome shotgun (WGS) entry which is preliminary data.</text>
</comment>
<evidence type="ECO:0000256" key="1">
    <source>
        <dbReference type="SAM" id="MobiDB-lite"/>
    </source>
</evidence>
<evidence type="ECO:0000313" key="2">
    <source>
        <dbReference type="EMBL" id="KAJ5110877.1"/>
    </source>
</evidence>
<dbReference type="GeneID" id="81352885"/>
<gene>
    <name evidence="2" type="ORF">N7532_001412</name>
</gene>
<evidence type="ECO:0000313" key="3">
    <source>
        <dbReference type="Proteomes" id="UP001149074"/>
    </source>
</evidence>
<keyword evidence="3" id="KW-1185">Reference proteome</keyword>
<sequence>MIRKFPFEGNDAAYIEFLEAQVLQLQDYLQQTSQQHTENEAPLRSTANLNERRNQDETFENYNRNTCESRYASEVQYHSDSVQPAPEDLEHRHLHKGDGDSAALKVIEYDPKAHIDRNGTDKCPRNQSNEPQRQQLLAKLTTSFNNLPRSAEWKNWVSIFNSNQRRQFLRDLIQTCGSSASSFGPQTTPKILAGVPSNSTNIAILSNYANSMVSFGILDRQLGNFRQVLFVSLCAVVLETVEDKDNVFEVMRKIMGSDTSSKQLMKLVRGAKWVNSFISLLSTTKWASMSWDAICVAGLPVTFYARVSDSSLDPQTILDGMKTDAYECNTSSDCANSPAPFAIPLIVNAIFGDSASWVTRIFQDFYD</sequence>
<dbReference type="EMBL" id="JAPQKI010000002">
    <property type="protein sequence ID" value="KAJ5110877.1"/>
    <property type="molecule type" value="Genomic_DNA"/>
</dbReference>
<accession>A0A9W9G2J8</accession>
<dbReference type="AlphaFoldDB" id="A0A9W9G2J8"/>
<reference evidence="2" key="1">
    <citation type="submission" date="2022-11" db="EMBL/GenBank/DDBJ databases">
        <authorList>
            <person name="Petersen C."/>
        </authorList>
    </citation>
    <scope>NUCLEOTIDE SEQUENCE</scope>
    <source>
        <strain evidence="2">IBT 30761</strain>
    </source>
</reference>
<organism evidence="2 3">
    <name type="scientific">Penicillium argentinense</name>
    <dbReference type="NCBI Taxonomy" id="1131581"/>
    <lineage>
        <taxon>Eukaryota</taxon>
        <taxon>Fungi</taxon>
        <taxon>Dikarya</taxon>
        <taxon>Ascomycota</taxon>
        <taxon>Pezizomycotina</taxon>
        <taxon>Eurotiomycetes</taxon>
        <taxon>Eurotiomycetidae</taxon>
        <taxon>Eurotiales</taxon>
        <taxon>Aspergillaceae</taxon>
        <taxon>Penicillium</taxon>
    </lineage>
</organism>